<dbReference type="OrthoDB" id="3797628at2759"/>
<dbReference type="AlphaFoldDB" id="A0A6G3MHS7"/>
<dbReference type="InterPro" id="IPR021967">
    <property type="entry name" value="Nup98_C"/>
</dbReference>
<dbReference type="EMBL" id="GHBP01004049">
    <property type="protein sequence ID" value="NDJ93549.1"/>
    <property type="molecule type" value="Transcribed_RNA"/>
</dbReference>
<sequence length="252" mass="29534">MILTMISGVSYSIESTLSLNYSYQLEDLGYWHFSILVLLFNKSENIRTYCIQKILQKHIQSYKNHQDFINSLKIPSNIINIAKANYSSYTNDQESSLDFLLTAHEYSTAYLNAIQYRIPTMFIENKTEELVQFLNTFDSSYISSDLHFKNNGRIYIEFLNYKNQFQKAVSNNISDLSTYSDVFLGILNKISNMDVLNEYQKLARCHIIQDCISFLHKCQMTTLIDYDYIIKKAYINPELLNNLLLQNLTQFI</sequence>
<name>A0A6G3MHS7_HENSL</name>
<protein>
    <submittedName>
        <fullName evidence="2">Nucleoporin nup189 (Trinotate prediction)</fullName>
    </submittedName>
</protein>
<dbReference type="Pfam" id="PF12110">
    <property type="entry name" value="Nup96"/>
    <property type="match status" value="1"/>
</dbReference>
<reference evidence="2" key="1">
    <citation type="submission" date="2018-11" db="EMBL/GenBank/DDBJ databases">
        <title>Henneguya salminicola genome and transcriptome.</title>
        <authorList>
            <person name="Yahalomi D."/>
            <person name="Atkinson S.D."/>
            <person name="Neuhof M."/>
            <person name="Chang E.S."/>
            <person name="Philippe H."/>
            <person name="Cartwright P."/>
            <person name="Bartholomew J.L."/>
            <person name="Huchon D."/>
        </authorList>
    </citation>
    <scope>NUCLEOTIDE SEQUENCE</scope>
    <source>
        <strain evidence="2">Hz1</strain>
        <tissue evidence="2">Whole</tissue>
    </source>
</reference>
<evidence type="ECO:0000313" key="2">
    <source>
        <dbReference type="EMBL" id="NDJ93549.1"/>
    </source>
</evidence>
<proteinExistence type="predicted"/>
<accession>A0A6G3MHS7</accession>
<feature type="domain" description="Nuclear pore complex protein NUP96 C-terminal" evidence="1">
    <location>
        <begin position="12"/>
        <end position="86"/>
    </location>
</feature>
<evidence type="ECO:0000259" key="1">
    <source>
        <dbReference type="Pfam" id="PF12110"/>
    </source>
</evidence>
<organism evidence="2">
    <name type="scientific">Henneguya salminicola</name>
    <name type="common">Myxosporean</name>
    <dbReference type="NCBI Taxonomy" id="69463"/>
    <lineage>
        <taxon>Eukaryota</taxon>
        <taxon>Metazoa</taxon>
        <taxon>Cnidaria</taxon>
        <taxon>Myxozoa</taxon>
        <taxon>Myxosporea</taxon>
        <taxon>Bivalvulida</taxon>
        <taxon>Platysporina</taxon>
        <taxon>Myxobolidae</taxon>
        <taxon>Henneguya</taxon>
    </lineage>
</organism>